<proteinExistence type="inferred from homology"/>
<dbReference type="EMBL" id="PEBK01000001">
    <property type="protein sequence ID" value="PJM76243.1"/>
    <property type="molecule type" value="Genomic_DNA"/>
</dbReference>
<name>A0A2M9HHH6_9BIFI</name>
<dbReference type="PANTHER" id="PTHR30024:SF47">
    <property type="entry name" value="TAURINE-BINDING PERIPLASMIC PROTEIN"/>
    <property type="match status" value="1"/>
</dbReference>
<evidence type="ECO:0000256" key="4">
    <source>
        <dbReference type="SAM" id="SignalP"/>
    </source>
</evidence>
<feature type="domain" description="SsuA/THI5-like" evidence="5">
    <location>
        <begin position="52"/>
        <end position="255"/>
    </location>
</feature>
<evidence type="ECO:0000256" key="2">
    <source>
        <dbReference type="ARBA" id="ARBA00010742"/>
    </source>
</evidence>
<feature type="chain" id="PRO_5039142132" evidence="4">
    <location>
        <begin position="27"/>
        <end position="335"/>
    </location>
</feature>
<dbReference type="OrthoDB" id="7374754at2"/>
<dbReference type="PROSITE" id="PS51257">
    <property type="entry name" value="PROKAR_LIPOPROTEIN"/>
    <property type="match status" value="1"/>
</dbReference>
<keyword evidence="7" id="KW-1185">Reference proteome</keyword>
<dbReference type="GO" id="GO:0042597">
    <property type="term" value="C:periplasmic space"/>
    <property type="evidence" value="ECO:0007669"/>
    <property type="project" value="UniProtKB-SubCell"/>
</dbReference>
<dbReference type="Proteomes" id="UP000231451">
    <property type="component" value="Unassembled WGS sequence"/>
</dbReference>
<keyword evidence="3 4" id="KW-0732">Signal</keyword>
<evidence type="ECO:0000313" key="7">
    <source>
        <dbReference type="Proteomes" id="UP000231451"/>
    </source>
</evidence>
<evidence type="ECO:0000256" key="3">
    <source>
        <dbReference type="ARBA" id="ARBA00022729"/>
    </source>
</evidence>
<dbReference type="Gene3D" id="3.40.190.10">
    <property type="entry name" value="Periplasmic binding protein-like II"/>
    <property type="match status" value="2"/>
</dbReference>
<dbReference type="Pfam" id="PF09084">
    <property type="entry name" value="NMT1"/>
    <property type="match status" value="1"/>
</dbReference>
<gene>
    <name evidence="6" type="ORF">CSQ87_01650</name>
</gene>
<comment type="subcellular location">
    <subcellularLocation>
        <location evidence="1">Periplasm</location>
    </subcellularLocation>
</comment>
<dbReference type="AlphaFoldDB" id="A0A2M9HHH6"/>
<protein>
    <submittedName>
        <fullName evidence="6">ABC transporter substrate-binding protein</fullName>
    </submittedName>
</protein>
<organism evidence="6 7">
    <name type="scientific">Bifidobacterium simiarum</name>
    <dbReference type="NCBI Taxonomy" id="2045441"/>
    <lineage>
        <taxon>Bacteria</taxon>
        <taxon>Bacillati</taxon>
        <taxon>Actinomycetota</taxon>
        <taxon>Actinomycetes</taxon>
        <taxon>Bifidobacteriales</taxon>
        <taxon>Bifidobacteriaceae</taxon>
        <taxon>Bifidobacterium</taxon>
    </lineage>
</organism>
<dbReference type="SUPFAM" id="SSF53850">
    <property type="entry name" value="Periplasmic binding protein-like II"/>
    <property type="match status" value="1"/>
</dbReference>
<evidence type="ECO:0000259" key="5">
    <source>
        <dbReference type="Pfam" id="PF09084"/>
    </source>
</evidence>
<dbReference type="InterPro" id="IPR015168">
    <property type="entry name" value="SsuA/THI5"/>
</dbReference>
<dbReference type="RefSeq" id="WP_100512110.1">
    <property type="nucleotide sequence ID" value="NZ_JAFEJQ010000001.1"/>
</dbReference>
<sequence length="335" mass="35333">MNAVTRKFRSATAAVAAVLIAATALAGCGSSSSSSKDGDTAVSIGVEPWLGYAPWYIAEKKGYFTDQNVKATITNFDTDSDMNAAIAAGKIQAGNVGTQSALQMLENKVDVSVVMVLDASETADAIISDGSVSSVADLKGKSVAYEEGSTSDVLLNYALEEQGLTVNDIKKVPMSASSAGTAVIAGKVPAAVTYEPYITEAKQKDPNLKVVYTPSAKEGLISDVLVVRNDFIKNHPDQLTSLLKAWDQSIDFYDKNTDEGQEIIATAIGSKKEDLKSAFAGVKYFTAKDNASKLTGDFKSTFEAVNKASIKAKIVSSTLNPDDYVNAEFATKAAK</sequence>
<comment type="caution">
    <text evidence="6">The sequence shown here is derived from an EMBL/GenBank/DDBJ whole genome shotgun (WGS) entry which is preliminary data.</text>
</comment>
<evidence type="ECO:0000256" key="1">
    <source>
        <dbReference type="ARBA" id="ARBA00004418"/>
    </source>
</evidence>
<feature type="signal peptide" evidence="4">
    <location>
        <begin position="1"/>
        <end position="26"/>
    </location>
</feature>
<comment type="similarity">
    <text evidence="2">Belongs to the bacterial solute-binding protein SsuA/TauA family.</text>
</comment>
<accession>A0A2M9HHH6</accession>
<reference evidence="6 7" key="1">
    <citation type="submission" date="2017-10" db="EMBL/GenBank/DDBJ databases">
        <title>Draft genome sequences of strains TRE 1, TRE 9, TRE H and TRI 7, isolated from tamarins, belonging to four potential novel Bifidobacterium species.</title>
        <authorList>
            <person name="Mattarelli P."/>
            <person name="Modesto M."/>
            <person name="Puglisi E."/>
            <person name="Morelli L."/>
            <person name="Spezio C."/>
            <person name="Bonetti A."/>
            <person name="Sandri C."/>
        </authorList>
    </citation>
    <scope>NUCLEOTIDE SEQUENCE [LARGE SCALE GENOMIC DNA]</scope>
    <source>
        <strain evidence="7">TRI7</strain>
    </source>
</reference>
<evidence type="ECO:0000313" key="6">
    <source>
        <dbReference type="EMBL" id="PJM76243.1"/>
    </source>
</evidence>
<dbReference type="PANTHER" id="PTHR30024">
    <property type="entry name" value="ALIPHATIC SULFONATES-BINDING PROTEIN-RELATED"/>
    <property type="match status" value="1"/>
</dbReference>